<evidence type="ECO:0000259" key="7">
    <source>
        <dbReference type="Pfam" id="PF13480"/>
    </source>
</evidence>
<dbReference type="Pfam" id="PF13480">
    <property type="entry name" value="Acetyltransf_6"/>
    <property type="match status" value="1"/>
</dbReference>
<dbReference type="InterPro" id="IPR038740">
    <property type="entry name" value="BioF2-like_GNAT_dom"/>
</dbReference>
<keyword evidence="9" id="KW-1185">Reference proteome</keyword>
<dbReference type="PANTHER" id="PTHR36174">
    <property type="entry name" value="LIPID II:GLYCINE GLYCYLTRANSFERASE"/>
    <property type="match status" value="1"/>
</dbReference>
<evidence type="ECO:0000256" key="4">
    <source>
        <dbReference type="ARBA" id="ARBA00022984"/>
    </source>
</evidence>
<keyword evidence="2 8" id="KW-0808">Transferase</keyword>
<dbReference type="OrthoDB" id="9773932at2"/>
<dbReference type="InterPro" id="IPR016181">
    <property type="entry name" value="Acyl_CoA_acyltransferase"/>
</dbReference>
<dbReference type="InterPro" id="IPR003447">
    <property type="entry name" value="FEMABX"/>
</dbReference>
<dbReference type="PANTHER" id="PTHR36174:SF1">
    <property type="entry name" value="LIPID II:GLYCINE GLYCYLTRANSFERASE"/>
    <property type="match status" value="1"/>
</dbReference>
<dbReference type="SUPFAM" id="SSF55729">
    <property type="entry name" value="Acyl-CoA N-acyltransferases (Nat)"/>
    <property type="match status" value="1"/>
</dbReference>
<dbReference type="STRING" id="1245526.SAMN05216580_0366"/>
<protein>
    <submittedName>
        <fullName evidence="8">Acetyltransferase (GNAT) domain-containing protein</fullName>
    </submittedName>
</protein>
<feature type="domain" description="BioF2-like acetyltransferase" evidence="7">
    <location>
        <begin position="165"/>
        <end position="299"/>
    </location>
</feature>
<name>A0A1H2E7E1_9GAMM</name>
<dbReference type="GO" id="GO:0009252">
    <property type="term" value="P:peptidoglycan biosynthetic process"/>
    <property type="evidence" value="ECO:0007669"/>
    <property type="project" value="UniProtKB-KW"/>
</dbReference>
<dbReference type="InterPro" id="IPR050644">
    <property type="entry name" value="PG_Glycine_Bridge_Synth"/>
</dbReference>
<comment type="similarity">
    <text evidence="1">Belongs to the FemABX family.</text>
</comment>
<dbReference type="GO" id="GO:0016755">
    <property type="term" value="F:aminoacyltransferase activity"/>
    <property type="evidence" value="ECO:0007669"/>
    <property type="project" value="InterPro"/>
</dbReference>
<evidence type="ECO:0000256" key="5">
    <source>
        <dbReference type="ARBA" id="ARBA00023315"/>
    </source>
</evidence>
<dbReference type="Proteomes" id="UP000243063">
    <property type="component" value="Chromosome I"/>
</dbReference>
<dbReference type="GO" id="GO:0071555">
    <property type="term" value="P:cell wall organization"/>
    <property type="evidence" value="ECO:0007669"/>
    <property type="project" value="UniProtKB-KW"/>
</dbReference>
<organism evidence="8 9">
    <name type="scientific">Geopseudomonas guangdongensis</name>
    <dbReference type="NCBI Taxonomy" id="1245526"/>
    <lineage>
        <taxon>Bacteria</taxon>
        <taxon>Pseudomonadati</taxon>
        <taxon>Pseudomonadota</taxon>
        <taxon>Gammaproteobacteria</taxon>
        <taxon>Pseudomonadales</taxon>
        <taxon>Pseudomonadaceae</taxon>
        <taxon>Geopseudomonas</taxon>
    </lineage>
</organism>
<keyword evidence="5" id="KW-0012">Acyltransferase</keyword>
<dbReference type="EMBL" id="LT629780">
    <property type="protein sequence ID" value="SDT91027.1"/>
    <property type="molecule type" value="Genomic_DNA"/>
</dbReference>
<accession>A0A1H2E7E1</accession>
<evidence type="ECO:0000256" key="3">
    <source>
        <dbReference type="ARBA" id="ARBA00022960"/>
    </source>
</evidence>
<reference evidence="9" key="1">
    <citation type="submission" date="2016-10" db="EMBL/GenBank/DDBJ databases">
        <authorList>
            <person name="Varghese N."/>
            <person name="Submissions S."/>
        </authorList>
    </citation>
    <scope>NUCLEOTIDE SEQUENCE [LARGE SCALE GENOMIC DNA]</scope>
    <source>
        <strain evidence="9">CCTCC 2012022</strain>
    </source>
</reference>
<keyword evidence="4" id="KW-0573">Peptidoglycan synthesis</keyword>
<gene>
    <name evidence="8" type="ORF">SAMN05216580_0366</name>
</gene>
<keyword evidence="6" id="KW-0961">Cell wall biogenesis/degradation</keyword>
<dbReference type="RefSeq" id="WP_090211681.1">
    <property type="nucleotide sequence ID" value="NZ_LT629780.1"/>
</dbReference>
<evidence type="ECO:0000256" key="2">
    <source>
        <dbReference type="ARBA" id="ARBA00022679"/>
    </source>
</evidence>
<evidence type="ECO:0000256" key="6">
    <source>
        <dbReference type="ARBA" id="ARBA00023316"/>
    </source>
</evidence>
<evidence type="ECO:0000256" key="1">
    <source>
        <dbReference type="ARBA" id="ARBA00009943"/>
    </source>
</evidence>
<keyword evidence="3" id="KW-0133">Cell shape</keyword>
<dbReference type="PROSITE" id="PS51191">
    <property type="entry name" value="FEMABX"/>
    <property type="match status" value="1"/>
</dbReference>
<proteinExistence type="inferred from homology"/>
<evidence type="ECO:0000313" key="8">
    <source>
        <dbReference type="EMBL" id="SDT91027.1"/>
    </source>
</evidence>
<dbReference type="Gene3D" id="3.40.630.30">
    <property type="match status" value="1"/>
</dbReference>
<dbReference type="AlphaFoldDB" id="A0A1H2E7E1"/>
<sequence>MFIEDHSVAAMAEALDTFVIGSPTSLIYATSGFMGLVADHLEAQARCLFCLEGERVVAVLPYLVKEGYLGKVYNSLAYYGSNGGVIQVERNDEVAGALVEFFYQLAEREGAVCATLISNPLEPFAVYERHSKYDCRDERIGQITHLPALANIDELMSSFSDPRPRNIRKAIKEGITIREGRSQADVDFLFTTHVKNITAIGGLSKQRSFFDAIPAFVDAQNWKIFVAEKDGQPVAALLLFYHNRTVEYFTPVIVESARSTQALALIVYTAMQDAIANGFANWNWGGTWLSQGGVYDFKKKWGTTDYPYYYYTRIFDASLKARSRQELLEGYQGFFLLPFSKLGA</sequence>
<dbReference type="GO" id="GO:0008360">
    <property type="term" value="P:regulation of cell shape"/>
    <property type="evidence" value="ECO:0007669"/>
    <property type="project" value="UniProtKB-KW"/>
</dbReference>
<evidence type="ECO:0000313" key="9">
    <source>
        <dbReference type="Proteomes" id="UP000243063"/>
    </source>
</evidence>